<feature type="transmembrane region" description="Helical" evidence="1">
    <location>
        <begin position="20"/>
        <end position="40"/>
    </location>
</feature>
<gene>
    <name evidence="2" type="ORF">LCGC14_0693150</name>
</gene>
<protein>
    <submittedName>
        <fullName evidence="2">Uncharacterized protein</fullName>
    </submittedName>
</protein>
<keyword evidence="1" id="KW-1133">Transmembrane helix</keyword>
<reference evidence="2" key="1">
    <citation type="journal article" date="2015" name="Nature">
        <title>Complex archaea that bridge the gap between prokaryotes and eukaryotes.</title>
        <authorList>
            <person name="Spang A."/>
            <person name="Saw J.H."/>
            <person name="Jorgensen S.L."/>
            <person name="Zaremba-Niedzwiedzka K."/>
            <person name="Martijn J."/>
            <person name="Lind A.E."/>
            <person name="van Eijk R."/>
            <person name="Schleper C."/>
            <person name="Guy L."/>
            <person name="Ettema T.J."/>
        </authorList>
    </citation>
    <scope>NUCLEOTIDE SEQUENCE</scope>
</reference>
<keyword evidence="1" id="KW-0472">Membrane</keyword>
<evidence type="ECO:0000256" key="1">
    <source>
        <dbReference type="SAM" id="Phobius"/>
    </source>
</evidence>
<keyword evidence="1" id="KW-0812">Transmembrane</keyword>
<accession>A0A0F9QPS8</accession>
<name>A0A0F9QPS8_9ZZZZ</name>
<dbReference type="EMBL" id="LAZR01001452">
    <property type="protein sequence ID" value="KKN44434.1"/>
    <property type="molecule type" value="Genomic_DNA"/>
</dbReference>
<sequence length="48" mass="5570">MLSRIRRLSSAIRRAWAAGWAVMQWPLALFVPLSQLIAAFREEWDARA</sequence>
<dbReference type="AlphaFoldDB" id="A0A0F9QPS8"/>
<comment type="caution">
    <text evidence="2">The sequence shown here is derived from an EMBL/GenBank/DDBJ whole genome shotgun (WGS) entry which is preliminary data.</text>
</comment>
<proteinExistence type="predicted"/>
<organism evidence="2">
    <name type="scientific">marine sediment metagenome</name>
    <dbReference type="NCBI Taxonomy" id="412755"/>
    <lineage>
        <taxon>unclassified sequences</taxon>
        <taxon>metagenomes</taxon>
        <taxon>ecological metagenomes</taxon>
    </lineage>
</organism>
<evidence type="ECO:0000313" key="2">
    <source>
        <dbReference type="EMBL" id="KKN44434.1"/>
    </source>
</evidence>